<dbReference type="EMBL" id="RZGZ01000003">
    <property type="protein sequence ID" value="RUQ99098.1"/>
    <property type="molecule type" value="Genomic_DNA"/>
</dbReference>
<keyword evidence="2" id="KW-0238">DNA-binding</keyword>
<evidence type="ECO:0000256" key="4">
    <source>
        <dbReference type="SAM" id="MobiDB-lite"/>
    </source>
</evidence>
<dbReference type="InterPro" id="IPR036390">
    <property type="entry name" value="WH_DNA-bd_sf"/>
</dbReference>
<organism evidence="6 7">
    <name type="scientific">Labedella endophytica</name>
    <dbReference type="NCBI Taxonomy" id="1523160"/>
    <lineage>
        <taxon>Bacteria</taxon>
        <taxon>Bacillati</taxon>
        <taxon>Actinomycetota</taxon>
        <taxon>Actinomycetes</taxon>
        <taxon>Micrococcales</taxon>
        <taxon>Microbacteriaceae</taxon>
        <taxon>Labedella</taxon>
    </lineage>
</organism>
<feature type="region of interest" description="Disordered" evidence="4">
    <location>
        <begin position="268"/>
        <end position="290"/>
    </location>
</feature>
<evidence type="ECO:0000313" key="6">
    <source>
        <dbReference type="EMBL" id="RUQ99098.1"/>
    </source>
</evidence>
<evidence type="ECO:0000256" key="3">
    <source>
        <dbReference type="ARBA" id="ARBA00023163"/>
    </source>
</evidence>
<name>A0A433JQC3_9MICO</name>
<dbReference type="PANTHER" id="PTHR30136:SF24">
    <property type="entry name" value="HTH-TYPE TRANSCRIPTIONAL REPRESSOR ALLR"/>
    <property type="match status" value="1"/>
</dbReference>
<feature type="domain" description="IclR-ED" evidence="5">
    <location>
        <begin position="344"/>
        <end position="526"/>
    </location>
</feature>
<accession>A0A433JQC3</accession>
<comment type="caution">
    <text evidence="6">The sequence shown here is derived from an EMBL/GenBank/DDBJ whole genome shotgun (WGS) entry which is preliminary data.</text>
</comment>
<dbReference type="OrthoDB" id="5065611at2"/>
<sequence length="526" mass="55071">MGEVERCLCPSGLGSPAGCGHSMDRVMPPCYSAHHVQSRRRGIVDSAVLRGTRITMTAQVEVALRVLRTVAERPDPTSPLGSGDVARVLGESPSRISRVCAELERTGLIAGGGRYGSHGLGREAVRLSGRAAAPVARSVRYALTLAAQYTGETACVAARAGDSVHISASVGSEWTLHASADVGERIANGTAIADAATERTDLGDGAPRVFESRSASVVEVATPIIGPDGECVAVVAVRLPTHRATGGVPRARRAVVAARRRIESMIGRARRAPDDRGPVDVPSRDRSRSEPALDATVRILGRLAEGADTPAGIARSTGLRLDRVQRLLDAGIRAGVVETRSDAGIVELGWGIHGWHRSATVPVLTSTGAELVAEAAADAGVFGFITILKGIRSFTVVEELGSPDGGIVMMPWLGRPHPVIGSDGGPTLVMEFQPDDLAGLLQKRHPAHEFELLVERIREVTRAGVITIDSDHDAGLISVSAPIRDASGAVAGAACLTGGTDSVRHRRSEIEDATRALAGRLSDLLR</sequence>
<dbReference type="SUPFAM" id="SSF46785">
    <property type="entry name" value="Winged helix' DNA-binding domain"/>
    <property type="match status" value="1"/>
</dbReference>
<dbReference type="GO" id="GO:0045892">
    <property type="term" value="P:negative regulation of DNA-templated transcription"/>
    <property type="evidence" value="ECO:0007669"/>
    <property type="project" value="TreeGrafter"/>
</dbReference>
<dbReference type="SUPFAM" id="SSF55781">
    <property type="entry name" value="GAF domain-like"/>
    <property type="match status" value="2"/>
</dbReference>
<evidence type="ECO:0000256" key="1">
    <source>
        <dbReference type="ARBA" id="ARBA00023015"/>
    </source>
</evidence>
<dbReference type="AlphaFoldDB" id="A0A433JQC3"/>
<protein>
    <recommendedName>
        <fullName evidence="5">IclR-ED domain-containing protein</fullName>
    </recommendedName>
</protein>
<proteinExistence type="predicted"/>
<keyword evidence="7" id="KW-1185">Reference proteome</keyword>
<evidence type="ECO:0000313" key="7">
    <source>
        <dbReference type="Proteomes" id="UP000274909"/>
    </source>
</evidence>
<evidence type="ECO:0000256" key="2">
    <source>
        <dbReference type="ARBA" id="ARBA00023125"/>
    </source>
</evidence>
<dbReference type="Proteomes" id="UP000274909">
    <property type="component" value="Unassembled WGS sequence"/>
</dbReference>
<dbReference type="Gene3D" id="1.10.10.10">
    <property type="entry name" value="Winged helix-like DNA-binding domain superfamily/Winged helix DNA-binding domain"/>
    <property type="match status" value="1"/>
</dbReference>
<keyword evidence="1" id="KW-0805">Transcription regulation</keyword>
<feature type="compositionally biased region" description="Basic and acidic residues" evidence="4">
    <location>
        <begin position="271"/>
        <end position="290"/>
    </location>
</feature>
<dbReference type="PROSITE" id="PS51078">
    <property type="entry name" value="ICLR_ED"/>
    <property type="match status" value="1"/>
</dbReference>
<dbReference type="Pfam" id="PF09339">
    <property type="entry name" value="HTH_IclR"/>
    <property type="match status" value="1"/>
</dbReference>
<dbReference type="PANTHER" id="PTHR30136">
    <property type="entry name" value="HELIX-TURN-HELIX TRANSCRIPTIONAL REGULATOR, ICLR FAMILY"/>
    <property type="match status" value="1"/>
</dbReference>
<dbReference type="InterPro" id="IPR014757">
    <property type="entry name" value="Tscrpt_reg_IclR_C"/>
</dbReference>
<dbReference type="InterPro" id="IPR050707">
    <property type="entry name" value="HTH_MetabolicPath_Reg"/>
</dbReference>
<dbReference type="InterPro" id="IPR036388">
    <property type="entry name" value="WH-like_DNA-bd_sf"/>
</dbReference>
<reference evidence="6 7" key="1">
    <citation type="submission" date="2018-12" db="EMBL/GenBank/DDBJ databases">
        <authorList>
            <person name="Li F."/>
        </authorList>
    </citation>
    <scope>NUCLEOTIDE SEQUENCE [LARGE SCALE GENOMIC DNA]</scope>
    <source>
        <strain evidence="6 7">EGI 6500705</strain>
    </source>
</reference>
<gene>
    <name evidence="6" type="ORF">ELQ94_12350</name>
</gene>
<evidence type="ECO:0000259" key="5">
    <source>
        <dbReference type="PROSITE" id="PS51078"/>
    </source>
</evidence>
<dbReference type="InterPro" id="IPR005471">
    <property type="entry name" value="Tscrpt_reg_IclR_N"/>
</dbReference>
<dbReference type="Gene3D" id="3.30.450.40">
    <property type="match status" value="1"/>
</dbReference>
<dbReference type="GO" id="GO:0003700">
    <property type="term" value="F:DNA-binding transcription factor activity"/>
    <property type="evidence" value="ECO:0007669"/>
    <property type="project" value="TreeGrafter"/>
</dbReference>
<keyword evidence="3" id="KW-0804">Transcription</keyword>
<dbReference type="InterPro" id="IPR029016">
    <property type="entry name" value="GAF-like_dom_sf"/>
</dbReference>
<dbReference type="GO" id="GO:0003677">
    <property type="term" value="F:DNA binding"/>
    <property type="evidence" value="ECO:0007669"/>
    <property type="project" value="UniProtKB-KW"/>
</dbReference>